<dbReference type="PANTHER" id="PTHR23132">
    <property type="entry name" value="D-ALANINE--D-ALANINE LIGASE"/>
    <property type="match status" value="1"/>
</dbReference>
<dbReference type="InterPro" id="IPR011761">
    <property type="entry name" value="ATP-grasp"/>
</dbReference>
<evidence type="ECO:0000256" key="8">
    <source>
        <dbReference type="ARBA" id="ARBA00022741"/>
    </source>
</evidence>
<dbReference type="GO" id="GO:0008716">
    <property type="term" value="F:D-alanine-D-alanine ligase activity"/>
    <property type="evidence" value="ECO:0007669"/>
    <property type="project" value="UniProtKB-EC"/>
</dbReference>
<keyword evidence="12 14" id="KW-0961">Cell wall biogenesis/degradation</keyword>
<dbReference type="PROSITE" id="PS50975">
    <property type="entry name" value="ATP_GRASP"/>
    <property type="match status" value="1"/>
</dbReference>
<comment type="cofactor">
    <cofactor evidence="2">
        <name>Mg(2+)</name>
        <dbReference type="ChEBI" id="CHEBI:18420"/>
    </cofactor>
</comment>
<accession>A0ABZ2YS01</accession>
<dbReference type="InterPro" id="IPR005905">
    <property type="entry name" value="D_ala_D_ala"/>
</dbReference>
<dbReference type="SUPFAM" id="SSF56059">
    <property type="entry name" value="Glutathione synthetase ATP-binding domain-like"/>
    <property type="match status" value="1"/>
</dbReference>
<dbReference type="SUPFAM" id="SSF52440">
    <property type="entry name" value="PreATP-grasp domain"/>
    <property type="match status" value="1"/>
</dbReference>
<keyword evidence="8 15" id="KW-0547">Nucleotide-binding</keyword>
<proteinExistence type="inferred from homology"/>
<dbReference type="RefSeq" id="WP_341837089.1">
    <property type="nucleotide sequence ID" value="NZ_CP149822.1"/>
</dbReference>
<dbReference type="InterPro" id="IPR011095">
    <property type="entry name" value="Dala_Dala_lig_C"/>
</dbReference>
<keyword evidence="7 14" id="KW-0436">Ligase</keyword>
<dbReference type="NCBIfam" id="TIGR01205">
    <property type="entry name" value="D_ala_D_alaTIGR"/>
    <property type="match status" value="1"/>
</dbReference>
<keyword evidence="6 14" id="KW-0963">Cytoplasm</keyword>
<dbReference type="InterPro" id="IPR013815">
    <property type="entry name" value="ATP_grasp_subdomain_1"/>
</dbReference>
<dbReference type="InterPro" id="IPR011127">
    <property type="entry name" value="Dala_Dala_lig_N"/>
</dbReference>
<dbReference type="Pfam" id="PF07478">
    <property type="entry name" value="Dala_Dala_lig_C"/>
    <property type="match status" value="1"/>
</dbReference>
<protein>
    <recommendedName>
        <fullName evidence="5 14">D-alanine--D-alanine ligase</fullName>
        <ecNumber evidence="5 14">6.3.2.4</ecNumber>
    </recommendedName>
    <alternativeName>
        <fullName evidence="14">D-Ala-D-Ala ligase</fullName>
    </alternativeName>
    <alternativeName>
        <fullName evidence="14">D-alanylalanine synthetase</fullName>
    </alternativeName>
</protein>
<evidence type="ECO:0000256" key="14">
    <source>
        <dbReference type="HAMAP-Rule" id="MF_00047"/>
    </source>
</evidence>
<evidence type="ECO:0000256" key="7">
    <source>
        <dbReference type="ARBA" id="ARBA00022598"/>
    </source>
</evidence>
<evidence type="ECO:0000256" key="10">
    <source>
        <dbReference type="ARBA" id="ARBA00022960"/>
    </source>
</evidence>
<dbReference type="Proteomes" id="UP001485459">
    <property type="component" value="Chromosome"/>
</dbReference>
<evidence type="ECO:0000256" key="1">
    <source>
        <dbReference type="ARBA" id="ARBA00001936"/>
    </source>
</evidence>
<dbReference type="PANTHER" id="PTHR23132:SF23">
    <property type="entry name" value="D-ALANINE--D-ALANINE LIGASE B"/>
    <property type="match status" value="1"/>
</dbReference>
<evidence type="ECO:0000313" key="17">
    <source>
        <dbReference type="EMBL" id="WZN42254.1"/>
    </source>
</evidence>
<comment type="function">
    <text evidence="14">Cell wall formation.</text>
</comment>
<comment type="subcellular location">
    <subcellularLocation>
        <location evidence="3 14">Cytoplasm</location>
    </subcellularLocation>
</comment>
<evidence type="ECO:0000256" key="4">
    <source>
        <dbReference type="ARBA" id="ARBA00010871"/>
    </source>
</evidence>
<evidence type="ECO:0000256" key="11">
    <source>
        <dbReference type="ARBA" id="ARBA00022984"/>
    </source>
</evidence>
<organism evidence="17 18">
    <name type="scientific">Chitinophaga pollutisoli</name>
    <dbReference type="NCBI Taxonomy" id="3133966"/>
    <lineage>
        <taxon>Bacteria</taxon>
        <taxon>Pseudomonadati</taxon>
        <taxon>Bacteroidota</taxon>
        <taxon>Chitinophagia</taxon>
        <taxon>Chitinophagales</taxon>
        <taxon>Chitinophagaceae</taxon>
        <taxon>Chitinophaga</taxon>
    </lineage>
</organism>
<gene>
    <name evidence="14" type="primary">ddl</name>
    <name evidence="17" type="ORF">WJU16_04285</name>
</gene>
<evidence type="ECO:0000256" key="12">
    <source>
        <dbReference type="ARBA" id="ARBA00023316"/>
    </source>
</evidence>
<comment type="pathway">
    <text evidence="14">Cell wall biogenesis; peptidoglycan biosynthesis.</text>
</comment>
<keyword evidence="9 15" id="KW-0067">ATP-binding</keyword>
<sequence>MKKNIALVAGGYSGEYVISVQSAAVIERNIDPALYNVYKIIITREGWTYTTPNGTAVDVDKNDFSLHTADGHIRFDAVFIGIHGTPGEDGRLQGYFEMLGIPYTSCGMVTSALTFNKSYCNKVVAALGVVRVSKSYHIFRDQRYFPQAILSYLRLPVFVKPAEGGSSIGMSKVNHAEDLEAAIQKAFKEDSQVLIEEFVKGTEVTCGVFRSQGELNVLPLTEIRSTKEFFDYEAKYTPGITTEVTPAEIPEEAAAHIRDVAQELYNRLNCKGIVRADFILEEGTNDVYFLEVNTMPGQSENSLVPQQVRAAGKTLRDFYGILIEECLAAVNK</sequence>
<comment type="cofactor">
    <cofactor evidence="1">
        <name>Mn(2+)</name>
        <dbReference type="ChEBI" id="CHEBI:29035"/>
    </cofactor>
</comment>
<dbReference type="InterPro" id="IPR016185">
    <property type="entry name" value="PreATP-grasp_dom_sf"/>
</dbReference>
<dbReference type="Gene3D" id="3.30.470.20">
    <property type="entry name" value="ATP-grasp fold, B domain"/>
    <property type="match status" value="1"/>
</dbReference>
<dbReference type="NCBIfam" id="NF002528">
    <property type="entry name" value="PRK01966.1-4"/>
    <property type="match status" value="1"/>
</dbReference>
<keyword evidence="18" id="KW-1185">Reference proteome</keyword>
<comment type="similarity">
    <text evidence="4 14">Belongs to the D-alanine--D-alanine ligase family.</text>
</comment>
<evidence type="ECO:0000256" key="5">
    <source>
        <dbReference type="ARBA" id="ARBA00012216"/>
    </source>
</evidence>
<dbReference type="EC" id="6.3.2.4" evidence="5 14"/>
<evidence type="ECO:0000256" key="15">
    <source>
        <dbReference type="PROSITE-ProRule" id="PRU00409"/>
    </source>
</evidence>
<dbReference type="PROSITE" id="PS00843">
    <property type="entry name" value="DALA_DALA_LIGASE_1"/>
    <property type="match status" value="1"/>
</dbReference>
<evidence type="ECO:0000259" key="16">
    <source>
        <dbReference type="PROSITE" id="PS50975"/>
    </source>
</evidence>
<dbReference type="InterPro" id="IPR000291">
    <property type="entry name" value="D-Ala_lig_Van_CS"/>
</dbReference>
<comment type="catalytic activity">
    <reaction evidence="13 14">
        <text>2 D-alanine + ATP = D-alanyl-D-alanine + ADP + phosphate + H(+)</text>
        <dbReference type="Rhea" id="RHEA:11224"/>
        <dbReference type="ChEBI" id="CHEBI:15378"/>
        <dbReference type="ChEBI" id="CHEBI:30616"/>
        <dbReference type="ChEBI" id="CHEBI:43474"/>
        <dbReference type="ChEBI" id="CHEBI:57416"/>
        <dbReference type="ChEBI" id="CHEBI:57822"/>
        <dbReference type="ChEBI" id="CHEBI:456216"/>
        <dbReference type="EC" id="6.3.2.4"/>
    </reaction>
</comment>
<dbReference type="Gene3D" id="3.40.50.20">
    <property type="match status" value="1"/>
</dbReference>
<name>A0ABZ2YS01_9BACT</name>
<evidence type="ECO:0000256" key="6">
    <source>
        <dbReference type="ARBA" id="ARBA00022490"/>
    </source>
</evidence>
<evidence type="ECO:0000313" key="18">
    <source>
        <dbReference type="Proteomes" id="UP001485459"/>
    </source>
</evidence>
<keyword evidence="11 14" id="KW-0573">Peptidoglycan synthesis</keyword>
<dbReference type="EMBL" id="CP149822">
    <property type="protein sequence ID" value="WZN42254.1"/>
    <property type="molecule type" value="Genomic_DNA"/>
</dbReference>
<dbReference type="PIRSF" id="PIRSF039102">
    <property type="entry name" value="Ddl/VanB"/>
    <property type="match status" value="1"/>
</dbReference>
<keyword evidence="10 14" id="KW-0133">Cell shape</keyword>
<reference evidence="18" key="1">
    <citation type="submission" date="2024-03" db="EMBL/GenBank/DDBJ databases">
        <title>Chitinophaga horti sp. nov., isolated from garden soil.</title>
        <authorList>
            <person name="Lee D.S."/>
            <person name="Han D.M."/>
            <person name="Baek J.H."/>
            <person name="Choi D.G."/>
            <person name="Jeon J.H."/>
            <person name="Jeon C.O."/>
        </authorList>
    </citation>
    <scope>NUCLEOTIDE SEQUENCE [LARGE SCALE GENOMIC DNA]</scope>
    <source>
        <strain evidence="18">GPA1</strain>
    </source>
</reference>
<dbReference type="PROSITE" id="PS00844">
    <property type="entry name" value="DALA_DALA_LIGASE_2"/>
    <property type="match status" value="1"/>
</dbReference>
<dbReference type="Pfam" id="PF01820">
    <property type="entry name" value="Dala_Dala_lig_N"/>
    <property type="match status" value="1"/>
</dbReference>
<dbReference type="HAMAP" id="MF_00047">
    <property type="entry name" value="Dala_Dala_lig"/>
    <property type="match status" value="1"/>
</dbReference>
<evidence type="ECO:0000256" key="3">
    <source>
        <dbReference type="ARBA" id="ARBA00004496"/>
    </source>
</evidence>
<evidence type="ECO:0000256" key="9">
    <source>
        <dbReference type="ARBA" id="ARBA00022840"/>
    </source>
</evidence>
<dbReference type="Gene3D" id="3.30.1490.20">
    <property type="entry name" value="ATP-grasp fold, A domain"/>
    <property type="match status" value="1"/>
</dbReference>
<evidence type="ECO:0000256" key="13">
    <source>
        <dbReference type="ARBA" id="ARBA00047614"/>
    </source>
</evidence>
<dbReference type="NCBIfam" id="NF002527">
    <property type="entry name" value="PRK01966.1-3"/>
    <property type="match status" value="1"/>
</dbReference>
<feature type="domain" description="ATP-grasp" evidence="16">
    <location>
        <begin position="122"/>
        <end position="324"/>
    </location>
</feature>
<evidence type="ECO:0000256" key="2">
    <source>
        <dbReference type="ARBA" id="ARBA00001946"/>
    </source>
</evidence>
<dbReference type="NCBIfam" id="NF002378">
    <property type="entry name" value="PRK01372.1"/>
    <property type="match status" value="1"/>
</dbReference>